<keyword evidence="1" id="KW-0479">Metal-binding</keyword>
<dbReference type="SUPFAM" id="SSF56300">
    <property type="entry name" value="Metallo-dependent phosphatases"/>
    <property type="match status" value="1"/>
</dbReference>
<dbReference type="PANTHER" id="PTHR42988:SF2">
    <property type="entry name" value="CYCLIC NUCLEOTIDE PHOSPHODIESTERASE CBUA0032-RELATED"/>
    <property type="match status" value="1"/>
</dbReference>
<evidence type="ECO:0000259" key="5">
    <source>
        <dbReference type="Pfam" id="PF00149"/>
    </source>
</evidence>
<dbReference type="InterPro" id="IPR029052">
    <property type="entry name" value="Metallo-depent_PP-like"/>
</dbReference>
<dbReference type="Proteomes" id="UP001517376">
    <property type="component" value="Unassembled WGS sequence"/>
</dbReference>
<accession>A0ABW9Y8L5</accession>
<dbReference type="InterPro" id="IPR050884">
    <property type="entry name" value="CNP_phosphodiesterase-III"/>
</dbReference>
<dbReference type="Pfam" id="PF00149">
    <property type="entry name" value="Metallophos"/>
    <property type="match status" value="1"/>
</dbReference>
<dbReference type="Gene3D" id="3.60.21.10">
    <property type="match status" value="1"/>
</dbReference>
<sequence length="258" mass="27911">MTRVIHLSDPHFGTDVPGLPEALAALLRDLSPDVTIVSGDLTQRARPPQFAAARRFLAACPPPVLAIPGNHDAPLFNLPLRLIAPWRNWHRGLSLPLEAEVTTPRAIIAGINTANPLVWKDGQIRSAQLDRLAALFARAGDRRRIVALHHPPEPPEGEAPSLTGADAAIRAFAEMGVQMLLSGHLHFTHVAPLSAAPGILSVQAGTCLSTRTRKDGNAFSLIDLTEDGAAITHYRATRDGHFQPDAQTQWMRGPDGWR</sequence>
<organism evidence="6 7">
    <name type="scientific">Paragemmobacter ruber</name>
    <dbReference type="NCBI Taxonomy" id="1985673"/>
    <lineage>
        <taxon>Bacteria</taxon>
        <taxon>Pseudomonadati</taxon>
        <taxon>Pseudomonadota</taxon>
        <taxon>Alphaproteobacteria</taxon>
        <taxon>Rhodobacterales</taxon>
        <taxon>Paracoccaceae</taxon>
        <taxon>Paragemmobacter</taxon>
    </lineage>
</organism>
<comment type="similarity">
    <text evidence="4">Belongs to the cyclic nucleotide phosphodiesterase class-III family.</text>
</comment>
<reference evidence="7" key="1">
    <citation type="submission" date="2020-01" db="EMBL/GenBank/DDBJ databases">
        <title>Sphingomonas sp. strain CSW-10.</title>
        <authorList>
            <person name="Chen W.-M."/>
        </authorList>
    </citation>
    <scope>NUCLEOTIDE SEQUENCE [LARGE SCALE GENOMIC DNA]</scope>
    <source>
        <strain evidence="7">CCP-1</strain>
    </source>
</reference>
<name>A0ABW9Y8L5_9RHOB</name>
<keyword evidence="3" id="KW-0408">Iron</keyword>
<proteinExistence type="inferred from homology"/>
<dbReference type="InterPro" id="IPR004843">
    <property type="entry name" value="Calcineurin-like_PHP"/>
</dbReference>
<protein>
    <submittedName>
        <fullName evidence="6">Metallophosphoesterase</fullName>
    </submittedName>
</protein>
<feature type="domain" description="Calcineurin-like phosphoesterase" evidence="5">
    <location>
        <begin position="3"/>
        <end position="186"/>
    </location>
</feature>
<dbReference type="EMBL" id="JAAATW010000003">
    <property type="protein sequence ID" value="NBE08942.1"/>
    <property type="molecule type" value="Genomic_DNA"/>
</dbReference>
<evidence type="ECO:0000256" key="2">
    <source>
        <dbReference type="ARBA" id="ARBA00022801"/>
    </source>
</evidence>
<evidence type="ECO:0000313" key="7">
    <source>
        <dbReference type="Proteomes" id="UP001517376"/>
    </source>
</evidence>
<evidence type="ECO:0000256" key="3">
    <source>
        <dbReference type="ARBA" id="ARBA00023004"/>
    </source>
</evidence>
<evidence type="ECO:0000313" key="6">
    <source>
        <dbReference type="EMBL" id="NBE08942.1"/>
    </source>
</evidence>
<dbReference type="RefSeq" id="WP_161767963.1">
    <property type="nucleotide sequence ID" value="NZ_JAAATW010000003.1"/>
</dbReference>
<dbReference type="PANTHER" id="PTHR42988">
    <property type="entry name" value="PHOSPHOHYDROLASE"/>
    <property type="match status" value="1"/>
</dbReference>
<keyword evidence="2" id="KW-0378">Hydrolase</keyword>
<gene>
    <name evidence="6" type="ORF">GU920_15480</name>
</gene>
<keyword evidence="7" id="KW-1185">Reference proteome</keyword>
<evidence type="ECO:0000256" key="1">
    <source>
        <dbReference type="ARBA" id="ARBA00022723"/>
    </source>
</evidence>
<evidence type="ECO:0000256" key="4">
    <source>
        <dbReference type="ARBA" id="ARBA00025742"/>
    </source>
</evidence>
<comment type="caution">
    <text evidence="6">The sequence shown here is derived from an EMBL/GenBank/DDBJ whole genome shotgun (WGS) entry which is preliminary data.</text>
</comment>